<sequence length="16" mass="1754">MLQSGIEVNPSSCYIL</sequence>
<dbReference type="AlphaFoldDB" id="A0A182IF35"/>
<dbReference type="EnsemblMetazoa" id="AARA014105-RA">
    <property type="protein sequence ID" value="AARA014105-PA"/>
    <property type="gene ID" value="AARA014105"/>
</dbReference>
<evidence type="ECO:0000313" key="2">
    <source>
        <dbReference type="Proteomes" id="UP000075840"/>
    </source>
</evidence>
<dbReference type="Proteomes" id="UP000075840">
    <property type="component" value="Unassembled WGS sequence"/>
</dbReference>
<accession>A0A182IF35</accession>
<keyword evidence="2" id="KW-1185">Reference proteome</keyword>
<evidence type="ECO:0000313" key="1">
    <source>
        <dbReference type="EnsemblMetazoa" id="AARA014105-PA"/>
    </source>
</evidence>
<reference evidence="1" key="1">
    <citation type="submission" date="2022-08" db="UniProtKB">
        <authorList>
            <consortium name="EnsemblMetazoa"/>
        </authorList>
    </citation>
    <scope>IDENTIFICATION</scope>
    <source>
        <strain evidence="1">Dongola</strain>
    </source>
</reference>
<organism evidence="1 2">
    <name type="scientific">Anopheles arabiensis</name>
    <name type="common">Mosquito</name>
    <dbReference type="NCBI Taxonomy" id="7173"/>
    <lineage>
        <taxon>Eukaryota</taxon>
        <taxon>Metazoa</taxon>
        <taxon>Ecdysozoa</taxon>
        <taxon>Arthropoda</taxon>
        <taxon>Hexapoda</taxon>
        <taxon>Insecta</taxon>
        <taxon>Pterygota</taxon>
        <taxon>Neoptera</taxon>
        <taxon>Endopterygota</taxon>
        <taxon>Diptera</taxon>
        <taxon>Nematocera</taxon>
        <taxon>Culicoidea</taxon>
        <taxon>Culicidae</taxon>
        <taxon>Anophelinae</taxon>
        <taxon>Anopheles</taxon>
    </lineage>
</organism>
<protein>
    <submittedName>
        <fullName evidence="1">Uncharacterized protein</fullName>
    </submittedName>
</protein>
<dbReference type="EMBL" id="APCN01003922">
    <property type="status" value="NOT_ANNOTATED_CDS"/>
    <property type="molecule type" value="Genomic_DNA"/>
</dbReference>
<name>A0A182IF35_ANOAR</name>
<dbReference type="VEuPathDB" id="VectorBase:AARA014105"/>
<proteinExistence type="predicted"/>